<proteinExistence type="predicted"/>
<accession>A0A376BKC7</accession>
<reference evidence="1 2" key="1">
    <citation type="submission" date="2018-06" db="EMBL/GenBank/DDBJ databases">
        <authorList>
            <consortium name="Pathogen Informatics"/>
            <person name="Doyle S."/>
        </authorList>
    </citation>
    <scope>NUCLEOTIDE SEQUENCE [LARGE SCALE GENOMIC DNA]</scope>
    <source>
        <strain evidence="1 2">NCTC10283</strain>
    </source>
</reference>
<sequence length="257" mass="27714">MKRFLSLTAAIALAACNPPEPTSTVASSDIVASTLLPAPDLLPVPASGTSMASVATAPMLVDVFVASAASAVYSDNPIQAATSSVASAPQLIDVQTQIPPASTSAPQSTFQQIPKDPAAAQLIHQAEQQTSGQTRAILQQAREMTLQRQEIIQGGCWDYLDTAWTRAGVPREARRVVYADKIDGQYAPSDRLQVGDWIYHVNYSYNNIGHSGMFIGWVDKSKNLGLTLSYAGENRLEPARYRVYDLSGVYQITRAKE</sequence>
<dbReference type="OrthoDB" id="8611882at2"/>
<dbReference type="EMBL" id="UFSO01000002">
    <property type="protein sequence ID" value="SSY70161.1"/>
    <property type="molecule type" value="Genomic_DNA"/>
</dbReference>
<name>A0A376BKC7_9NEIS</name>
<dbReference type="Proteomes" id="UP000254209">
    <property type="component" value="Unassembled WGS sequence"/>
</dbReference>
<dbReference type="PROSITE" id="PS51257">
    <property type="entry name" value="PROKAR_LIPOPROTEIN"/>
    <property type="match status" value="1"/>
</dbReference>
<gene>
    <name evidence="1" type="ORF">NCTC10283_00231</name>
</gene>
<evidence type="ECO:0000313" key="2">
    <source>
        <dbReference type="Proteomes" id="UP000254209"/>
    </source>
</evidence>
<organism evidence="1 2">
    <name type="scientific">Alysiella crassa</name>
    <dbReference type="NCBI Taxonomy" id="153491"/>
    <lineage>
        <taxon>Bacteria</taxon>
        <taxon>Pseudomonadati</taxon>
        <taxon>Pseudomonadota</taxon>
        <taxon>Betaproteobacteria</taxon>
        <taxon>Neisseriales</taxon>
        <taxon>Neisseriaceae</taxon>
        <taxon>Alysiella</taxon>
    </lineage>
</organism>
<dbReference type="RefSeq" id="WP_115723580.1">
    <property type="nucleotide sequence ID" value="NZ_UFSO01000002.1"/>
</dbReference>
<dbReference type="AlphaFoldDB" id="A0A376BKC7"/>
<protein>
    <submittedName>
        <fullName evidence="1">Uncharacterized protein</fullName>
    </submittedName>
</protein>
<dbReference type="STRING" id="1120980.GCA_000745955_01758"/>
<keyword evidence="2" id="KW-1185">Reference proteome</keyword>
<evidence type="ECO:0000313" key="1">
    <source>
        <dbReference type="EMBL" id="SSY70161.1"/>
    </source>
</evidence>